<keyword evidence="3" id="KW-1185">Reference proteome</keyword>
<accession>A0ABR1GS79</accession>
<feature type="region of interest" description="Disordered" evidence="1">
    <location>
        <begin position="296"/>
        <end position="324"/>
    </location>
</feature>
<protein>
    <recommendedName>
        <fullName evidence="4">Glucan 1,4-alpha-glucosidase</fullName>
    </recommendedName>
</protein>
<sequence length="471" mass="51462">MAFQQAPSKKPRLSLQIKTSCSPATKSSRSYAVDPRDPTAFNTLSNVYVTAIERSTPIHGEPLTAINTLQAFTLNTPVEYQDPKFRVVTPYVASYPETPLTAHPTSPQPLEIKYPSAMTATPPLSAGPVEPNAPKAFSFSVADVSANAAEQGKDGRSEHQAPTRRHAPQNLTGLGLQPPYTHPRTLHSILRNSPLPPPSAAPPPSPRRQSRRLLEKAAKRVGYNNPLTQDIVTNTYTKSHIDLLVEEASPRSPPCVQIPPQPQSSLDLALAFHPNEIENGGQTPGPFEDMRRRMAGLGNSMPASPTGSGGIRKRKKKEKKRRWVWTIGQDDDEDEHAGGSIFALRAEGTKALTADNIKTPLTAVPTLQIPQMPDLKYLETPTPSIESNESWSDRHDIEMSDSSSCISEYDDRGLTPNQMDLNLKTPIAPQRPCLATQGVNRDTPVPPELMPHSNNSQNLPNRDTPVPACLL</sequence>
<feature type="compositionally biased region" description="Basic and acidic residues" evidence="1">
    <location>
        <begin position="151"/>
        <end position="161"/>
    </location>
</feature>
<feature type="region of interest" description="Disordered" evidence="1">
    <location>
        <begin position="146"/>
        <end position="211"/>
    </location>
</feature>
<dbReference type="EMBL" id="JAZAVJ010000192">
    <property type="protein sequence ID" value="KAK7408291.1"/>
    <property type="molecule type" value="Genomic_DNA"/>
</dbReference>
<evidence type="ECO:0000256" key="1">
    <source>
        <dbReference type="SAM" id="MobiDB-lite"/>
    </source>
</evidence>
<name>A0ABR1GS79_9HYPO</name>
<evidence type="ECO:0000313" key="3">
    <source>
        <dbReference type="Proteomes" id="UP001498476"/>
    </source>
</evidence>
<feature type="region of interest" description="Disordered" evidence="1">
    <location>
        <begin position="402"/>
        <end position="471"/>
    </location>
</feature>
<proteinExistence type="predicted"/>
<feature type="compositionally biased region" description="Basic residues" evidence="1">
    <location>
        <begin position="311"/>
        <end position="323"/>
    </location>
</feature>
<feature type="compositionally biased region" description="Pro residues" evidence="1">
    <location>
        <begin position="194"/>
        <end position="206"/>
    </location>
</feature>
<reference evidence="2 3" key="1">
    <citation type="journal article" date="2025" name="Microbiol. Resour. Announc.">
        <title>Draft genome sequences for Neonectria magnoliae and Neonectria punicea, canker pathogens of Liriodendron tulipifera and Acer saccharum in West Virginia.</title>
        <authorList>
            <person name="Petronek H.M."/>
            <person name="Kasson M.T."/>
            <person name="Metheny A.M."/>
            <person name="Stauder C.M."/>
            <person name="Lovett B."/>
            <person name="Lynch S.C."/>
            <person name="Garnas J.R."/>
            <person name="Kasson L.R."/>
            <person name="Stajich J.E."/>
        </authorList>
    </citation>
    <scope>NUCLEOTIDE SEQUENCE [LARGE SCALE GENOMIC DNA]</scope>
    <source>
        <strain evidence="2 3">NRRL 64653</strain>
    </source>
</reference>
<comment type="caution">
    <text evidence="2">The sequence shown here is derived from an EMBL/GenBank/DDBJ whole genome shotgun (WGS) entry which is preliminary data.</text>
</comment>
<evidence type="ECO:0000313" key="2">
    <source>
        <dbReference type="EMBL" id="KAK7408291.1"/>
    </source>
</evidence>
<organism evidence="2 3">
    <name type="scientific">Neonectria punicea</name>
    <dbReference type="NCBI Taxonomy" id="979145"/>
    <lineage>
        <taxon>Eukaryota</taxon>
        <taxon>Fungi</taxon>
        <taxon>Dikarya</taxon>
        <taxon>Ascomycota</taxon>
        <taxon>Pezizomycotina</taxon>
        <taxon>Sordariomycetes</taxon>
        <taxon>Hypocreomycetidae</taxon>
        <taxon>Hypocreales</taxon>
        <taxon>Nectriaceae</taxon>
        <taxon>Neonectria</taxon>
    </lineage>
</organism>
<evidence type="ECO:0008006" key="4">
    <source>
        <dbReference type="Google" id="ProtNLM"/>
    </source>
</evidence>
<gene>
    <name evidence="2" type="ORF">QQX98_009552</name>
</gene>
<feature type="compositionally biased region" description="Polar residues" evidence="1">
    <location>
        <begin position="452"/>
        <end position="461"/>
    </location>
</feature>
<dbReference type="Proteomes" id="UP001498476">
    <property type="component" value="Unassembled WGS sequence"/>
</dbReference>